<accession>A0A1I7U5M1</accession>
<proteinExistence type="predicted"/>
<reference evidence="2" key="1">
    <citation type="submission" date="2016-11" db="UniProtKB">
        <authorList>
            <consortium name="WormBaseParasite"/>
        </authorList>
    </citation>
    <scope>IDENTIFICATION</scope>
</reference>
<protein>
    <submittedName>
        <fullName evidence="2">Ovule protein</fullName>
    </submittedName>
</protein>
<name>A0A1I7U5M1_9PELO</name>
<evidence type="ECO:0000313" key="1">
    <source>
        <dbReference type="Proteomes" id="UP000095282"/>
    </source>
</evidence>
<organism evidence="1 2">
    <name type="scientific">Caenorhabditis tropicalis</name>
    <dbReference type="NCBI Taxonomy" id="1561998"/>
    <lineage>
        <taxon>Eukaryota</taxon>
        <taxon>Metazoa</taxon>
        <taxon>Ecdysozoa</taxon>
        <taxon>Nematoda</taxon>
        <taxon>Chromadorea</taxon>
        <taxon>Rhabditida</taxon>
        <taxon>Rhabditina</taxon>
        <taxon>Rhabditomorpha</taxon>
        <taxon>Rhabditoidea</taxon>
        <taxon>Rhabditidae</taxon>
        <taxon>Peloderinae</taxon>
        <taxon>Caenorhabditis</taxon>
    </lineage>
</organism>
<sequence>MRRSEDRVFVKTDPEQLRKVPNNLRKSSKYGFNVARNVTAIKPFTNTFLSSTVYSYHSILFPDRDSSEMTRLSYALFFFAPRHSSPSFFFSPPPSEYYDDDDGGKDVVLFNSAIL</sequence>
<dbReference type="WBParaSite" id="Csp11.Scaffold629.g15092.t1">
    <property type="protein sequence ID" value="Csp11.Scaffold629.g15092.t1"/>
    <property type="gene ID" value="Csp11.Scaffold629.g15092"/>
</dbReference>
<dbReference type="AlphaFoldDB" id="A0A1I7U5M1"/>
<keyword evidence="1" id="KW-1185">Reference proteome</keyword>
<dbReference type="Proteomes" id="UP000095282">
    <property type="component" value="Unplaced"/>
</dbReference>
<evidence type="ECO:0000313" key="2">
    <source>
        <dbReference type="WBParaSite" id="Csp11.Scaffold629.g15092.t1"/>
    </source>
</evidence>